<comment type="caution">
    <text evidence="4">The sequence shown here is derived from an EMBL/GenBank/DDBJ whole genome shotgun (WGS) entry which is preliminary data.</text>
</comment>
<dbReference type="PANTHER" id="PTHR22639">
    <property type="entry name" value="GAG-RELATED PROTEIN"/>
    <property type="match status" value="1"/>
</dbReference>
<dbReference type="GO" id="GO:0002218">
    <property type="term" value="P:activation of innate immune response"/>
    <property type="evidence" value="ECO:0007669"/>
    <property type="project" value="InterPro"/>
</dbReference>
<dbReference type="InterPro" id="IPR042509">
    <property type="entry name" value="ZCCHC3"/>
</dbReference>
<accession>A0A2G8KH11</accession>
<feature type="compositionally biased region" description="Basic residues" evidence="2">
    <location>
        <begin position="258"/>
        <end position="268"/>
    </location>
</feature>
<dbReference type="OrthoDB" id="3863715at2759"/>
<dbReference type="EMBL" id="MRZV01000592">
    <property type="protein sequence ID" value="PIK47255.1"/>
    <property type="molecule type" value="Genomic_DNA"/>
</dbReference>
<keyword evidence="1" id="KW-0863">Zinc-finger</keyword>
<dbReference type="GO" id="GO:0008270">
    <property type="term" value="F:zinc ion binding"/>
    <property type="evidence" value="ECO:0007669"/>
    <property type="project" value="UniProtKB-KW"/>
</dbReference>
<feature type="region of interest" description="Disordered" evidence="2">
    <location>
        <begin position="189"/>
        <end position="268"/>
    </location>
</feature>
<feature type="domain" description="CCHC-type" evidence="3">
    <location>
        <begin position="114"/>
        <end position="129"/>
    </location>
</feature>
<evidence type="ECO:0000256" key="1">
    <source>
        <dbReference type="PROSITE-ProRule" id="PRU00047"/>
    </source>
</evidence>
<keyword evidence="5" id="KW-1185">Reference proteome</keyword>
<feature type="domain" description="CCHC-type" evidence="3">
    <location>
        <begin position="131"/>
        <end position="145"/>
    </location>
</feature>
<dbReference type="InterPro" id="IPR036875">
    <property type="entry name" value="Znf_CCHC_sf"/>
</dbReference>
<keyword evidence="1" id="KW-0479">Metal-binding</keyword>
<feature type="compositionally biased region" description="Polar residues" evidence="2">
    <location>
        <begin position="206"/>
        <end position="224"/>
    </location>
</feature>
<keyword evidence="1" id="KW-0862">Zinc</keyword>
<reference evidence="4 5" key="1">
    <citation type="journal article" date="2017" name="PLoS Biol.">
        <title>The sea cucumber genome provides insights into morphological evolution and visceral regeneration.</title>
        <authorList>
            <person name="Zhang X."/>
            <person name="Sun L."/>
            <person name="Yuan J."/>
            <person name="Sun Y."/>
            <person name="Gao Y."/>
            <person name="Zhang L."/>
            <person name="Li S."/>
            <person name="Dai H."/>
            <person name="Hamel J.F."/>
            <person name="Liu C."/>
            <person name="Yu Y."/>
            <person name="Liu S."/>
            <person name="Lin W."/>
            <person name="Guo K."/>
            <person name="Jin S."/>
            <person name="Xu P."/>
            <person name="Storey K.B."/>
            <person name="Huan P."/>
            <person name="Zhang T."/>
            <person name="Zhou Y."/>
            <person name="Zhang J."/>
            <person name="Lin C."/>
            <person name="Li X."/>
            <person name="Xing L."/>
            <person name="Huo D."/>
            <person name="Sun M."/>
            <person name="Wang L."/>
            <person name="Mercier A."/>
            <person name="Li F."/>
            <person name="Yang H."/>
            <person name="Xiang J."/>
        </authorList>
    </citation>
    <scope>NUCLEOTIDE SEQUENCE [LARGE SCALE GENOMIC DNA]</scope>
    <source>
        <strain evidence="4">Shaxun</strain>
        <tissue evidence="4">Muscle</tissue>
    </source>
</reference>
<evidence type="ECO:0000256" key="2">
    <source>
        <dbReference type="SAM" id="MobiDB-lite"/>
    </source>
</evidence>
<sequence length="268" mass="29605">MAALSRDTSVQLHLDSSEGKSILFKLLKEKFIDPGEHLTAVQELPGRLWDVTFKTVDLKKKFWPALSSADCCTATTYTGCTTLVTVLHVPYELGTTLLGGRNCWVRYRGQPRTCLKCGVNGHEAKNCDQIKCYNCHEFGHTAKDCTTEVKCTVCEKSGHTSRTCPISFANKISPTARAWVKGPAVLQQEAETAEKSDEITAKGSDGDTNADVTESMSSASSYWATPQAEPLDTNVNMDDDHGMTQDPQNTEEVYPSQKVRRICSRTQR</sequence>
<dbReference type="Proteomes" id="UP000230750">
    <property type="component" value="Unassembled WGS sequence"/>
</dbReference>
<evidence type="ECO:0000313" key="5">
    <source>
        <dbReference type="Proteomes" id="UP000230750"/>
    </source>
</evidence>
<evidence type="ECO:0000313" key="4">
    <source>
        <dbReference type="EMBL" id="PIK47255.1"/>
    </source>
</evidence>
<dbReference type="Gene3D" id="4.10.60.10">
    <property type="entry name" value="Zinc finger, CCHC-type"/>
    <property type="match status" value="1"/>
</dbReference>
<dbReference type="GO" id="GO:0003723">
    <property type="term" value="F:RNA binding"/>
    <property type="evidence" value="ECO:0007669"/>
    <property type="project" value="InterPro"/>
</dbReference>
<proteinExistence type="predicted"/>
<dbReference type="SMART" id="SM00343">
    <property type="entry name" value="ZnF_C2HC"/>
    <property type="match status" value="3"/>
</dbReference>
<dbReference type="SUPFAM" id="SSF57756">
    <property type="entry name" value="Retrovirus zinc finger-like domains"/>
    <property type="match status" value="1"/>
</dbReference>
<name>A0A2G8KH11_STIJA</name>
<protein>
    <submittedName>
        <fullName evidence="4">Putative zinc finger CCHC domain-containing protein 3-like</fullName>
    </submittedName>
</protein>
<dbReference type="PANTHER" id="PTHR22639:SF3">
    <property type="entry name" value="ZINC FINGER CCHC DOMAIN-CONTAINING PROTEIN 3"/>
    <property type="match status" value="1"/>
</dbReference>
<organism evidence="4 5">
    <name type="scientific">Stichopus japonicus</name>
    <name type="common">Sea cucumber</name>
    <dbReference type="NCBI Taxonomy" id="307972"/>
    <lineage>
        <taxon>Eukaryota</taxon>
        <taxon>Metazoa</taxon>
        <taxon>Echinodermata</taxon>
        <taxon>Eleutherozoa</taxon>
        <taxon>Echinozoa</taxon>
        <taxon>Holothuroidea</taxon>
        <taxon>Aspidochirotacea</taxon>
        <taxon>Aspidochirotida</taxon>
        <taxon>Stichopodidae</taxon>
        <taxon>Apostichopus</taxon>
    </lineage>
</organism>
<dbReference type="PROSITE" id="PS50158">
    <property type="entry name" value="ZF_CCHC"/>
    <property type="match status" value="2"/>
</dbReference>
<dbReference type="AlphaFoldDB" id="A0A2G8KH11"/>
<dbReference type="Pfam" id="PF00098">
    <property type="entry name" value="zf-CCHC"/>
    <property type="match status" value="1"/>
</dbReference>
<evidence type="ECO:0000259" key="3">
    <source>
        <dbReference type="PROSITE" id="PS50158"/>
    </source>
</evidence>
<dbReference type="InterPro" id="IPR001878">
    <property type="entry name" value="Znf_CCHC"/>
</dbReference>
<gene>
    <name evidence="4" type="ORF">BSL78_15866</name>
</gene>
<dbReference type="GO" id="GO:0003690">
    <property type="term" value="F:double-stranded DNA binding"/>
    <property type="evidence" value="ECO:0007669"/>
    <property type="project" value="InterPro"/>
</dbReference>